<dbReference type="PANTHER" id="PTHR43537:SF5">
    <property type="entry name" value="UXU OPERON TRANSCRIPTIONAL REGULATOR"/>
    <property type="match status" value="1"/>
</dbReference>
<dbReference type="AlphaFoldDB" id="A0AAE3HG23"/>
<dbReference type="PRINTS" id="PR00035">
    <property type="entry name" value="HTHGNTR"/>
</dbReference>
<dbReference type="InterPro" id="IPR000524">
    <property type="entry name" value="Tscrpt_reg_HTH_GntR"/>
</dbReference>
<accession>A0AAE3HG23</accession>
<name>A0AAE3HG23_9FIRM</name>
<dbReference type="SUPFAM" id="SSF48008">
    <property type="entry name" value="GntR ligand-binding domain-like"/>
    <property type="match status" value="1"/>
</dbReference>
<dbReference type="SMART" id="SM00345">
    <property type="entry name" value="HTH_GNTR"/>
    <property type="match status" value="1"/>
</dbReference>
<evidence type="ECO:0000256" key="2">
    <source>
        <dbReference type="ARBA" id="ARBA00023125"/>
    </source>
</evidence>
<dbReference type="Gene3D" id="1.10.10.10">
    <property type="entry name" value="Winged helix-like DNA-binding domain superfamily/Winged helix DNA-binding domain"/>
    <property type="match status" value="1"/>
</dbReference>
<dbReference type="InterPro" id="IPR036388">
    <property type="entry name" value="WH-like_DNA-bd_sf"/>
</dbReference>
<dbReference type="InterPro" id="IPR011711">
    <property type="entry name" value="GntR_C"/>
</dbReference>
<keyword evidence="6" id="KW-1185">Reference proteome</keyword>
<dbReference type="Pfam" id="PF07729">
    <property type="entry name" value="FCD"/>
    <property type="match status" value="1"/>
</dbReference>
<dbReference type="InterPro" id="IPR036390">
    <property type="entry name" value="WH_DNA-bd_sf"/>
</dbReference>
<comment type="caution">
    <text evidence="5">The sequence shown here is derived from an EMBL/GenBank/DDBJ whole genome shotgun (WGS) entry which is preliminary data.</text>
</comment>
<evidence type="ECO:0000259" key="4">
    <source>
        <dbReference type="PROSITE" id="PS50949"/>
    </source>
</evidence>
<dbReference type="GO" id="GO:0003677">
    <property type="term" value="F:DNA binding"/>
    <property type="evidence" value="ECO:0007669"/>
    <property type="project" value="UniProtKB-KW"/>
</dbReference>
<evidence type="ECO:0000313" key="6">
    <source>
        <dbReference type="Proteomes" id="UP001205748"/>
    </source>
</evidence>
<proteinExistence type="predicted"/>
<evidence type="ECO:0000256" key="1">
    <source>
        <dbReference type="ARBA" id="ARBA00023015"/>
    </source>
</evidence>
<dbReference type="SMART" id="SM00895">
    <property type="entry name" value="FCD"/>
    <property type="match status" value="1"/>
</dbReference>
<feature type="domain" description="HTH gntR-type" evidence="4">
    <location>
        <begin position="7"/>
        <end position="75"/>
    </location>
</feature>
<evidence type="ECO:0000256" key="3">
    <source>
        <dbReference type="ARBA" id="ARBA00023163"/>
    </source>
</evidence>
<protein>
    <submittedName>
        <fullName evidence="5">FCD domain-containing protein</fullName>
    </submittedName>
</protein>
<dbReference type="EMBL" id="JANKAS010000003">
    <property type="protein sequence ID" value="MCR1898453.1"/>
    <property type="molecule type" value="Genomic_DNA"/>
</dbReference>
<reference evidence="5" key="1">
    <citation type="submission" date="2022-07" db="EMBL/GenBank/DDBJ databases">
        <title>Enhanced cultured diversity of the mouse gut microbiota enables custom-made synthetic communities.</title>
        <authorList>
            <person name="Afrizal A."/>
        </authorList>
    </citation>
    <scope>NUCLEOTIDE SEQUENCE</scope>
    <source>
        <strain evidence="5">DSM 28593</strain>
    </source>
</reference>
<organism evidence="5 6">
    <name type="scientific">Irregularibacter muris</name>
    <dbReference type="NCBI Taxonomy" id="1796619"/>
    <lineage>
        <taxon>Bacteria</taxon>
        <taxon>Bacillati</taxon>
        <taxon>Bacillota</taxon>
        <taxon>Clostridia</taxon>
        <taxon>Eubacteriales</taxon>
        <taxon>Eubacteriaceae</taxon>
        <taxon>Irregularibacter</taxon>
    </lineage>
</organism>
<dbReference type="CDD" id="cd07377">
    <property type="entry name" value="WHTH_GntR"/>
    <property type="match status" value="1"/>
</dbReference>
<sequence>MNVIKRVPLQSEIIEYIKQYIEKNNLRNGDKLPSQVDLIKILGVSRSSIREAIKTLEAKNVLEVVNGRGVFVKDGSLNAISAEIEFGREKESLLELLEVRRVLEKEIIHLVIQNATEEELDEIEKILKVIMDKYHRGERQNIEDKQFHIAIHNSCHNRIMKQLINSIDELLNKLWEFPLGMKDPFTDTMPLHEELFKNIRERNVKKAQAINDKIIGMIYKDVKSANQKVYKTNE</sequence>
<dbReference type="Pfam" id="PF00392">
    <property type="entry name" value="GntR"/>
    <property type="match status" value="1"/>
</dbReference>
<dbReference type="InterPro" id="IPR008920">
    <property type="entry name" value="TF_FadR/GntR_C"/>
</dbReference>
<dbReference type="SUPFAM" id="SSF46785">
    <property type="entry name" value="Winged helix' DNA-binding domain"/>
    <property type="match status" value="1"/>
</dbReference>
<dbReference type="PANTHER" id="PTHR43537">
    <property type="entry name" value="TRANSCRIPTIONAL REGULATOR, GNTR FAMILY"/>
    <property type="match status" value="1"/>
</dbReference>
<dbReference type="GO" id="GO:0003700">
    <property type="term" value="F:DNA-binding transcription factor activity"/>
    <property type="evidence" value="ECO:0007669"/>
    <property type="project" value="InterPro"/>
</dbReference>
<dbReference type="Proteomes" id="UP001205748">
    <property type="component" value="Unassembled WGS sequence"/>
</dbReference>
<keyword evidence="2" id="KW-0238">DNA-binding</keyword>
<dbReference type="PROSITE" id="PS50949">
    <property type="entry name" value="HTH_GNTR"/>
    <property type="match status" value="1"/>
</dbReference>
<evidence type="ECO:0000313" key="5">
    <source>
        <dbReference type="EMBL" id="MCR1898453.1"/>
    </source>
</evidence>
<keyword evidence="1" id="KW-0805">Transcription regulation</keyword>
<keyword evidence="3" id="KW-0804">Transcription</keyword>
<gene>
    <name evidence="5" type="ORF">NSA47_05540</name>
</gene>
<dbReference type="RefSeq" id="WP_257529921.1">
    <property type="nucleotide sequence ID" value="NZ_JANKAS010000003.1"/>
</dbReference>
<dbReference type="Gene3D" id="1.20.120.530">
    <property type="entry name" value="GntR ligand-binding domain-like"/>
    <property type="match status" value="1"/>
</dbReference>